<dbReference type="Proteomes" id="UP001498469">
    <property type="component" value="Unassembled WGS sequence"/>
</dbReference>
<accession>A0ABU7UHZ3</accession>
<name>A0ABU7UHZ3_9CLOT</name>
<dbReference type="RefSeq" id="WP_216247698.1">
    <property type="nucleotide sequence ID" value="NZ_JAZHFS010000001.1"/>
</dbReference>
<gene>
    <name evidence="1" type="ORF">SJI18_01750</name>
</gene>
<reference evidence="1 2" key="1">
    <citation type="submission" date="2023-11" db="EMBL/GenBank/DDBJ databases">
        <title>Draft genome sequence of a psychrophilic Clostridium strain from permafrost water brine.</title>
        <authorList>
            <person name="Shcherbakova V.A."/>
            <person name="Trubitsyn V.E."/>
            <person name="Zakharyuk A.G."/>
        </authorList>
    </citation>
    <scope>NUCLEOTIDE SEQUENCE [LARGE SCALE GENOMIC DNA]</scope>
    <source>
        <strain evidence="1 2">14F</strain>
    </source>
</reference>
<evidence type="ECO:0000313" key="2">
    <source>
        <dbReference type="Proteomes" id="UP001498469"/>
    </source>
</evidence>
<proteinExistence type="predicted"/>
<dbReference type="EMBL" id="JAZHFS010000001">
    <property type="protein sequence ID" value="MEF2111025.1"/>
    <property type="molecule type" value="Genomic_DNA"/>
</dbReference>
<protein>
    <submittedName>
        <fullName evidence="1">Uncharacterized protein</fullName>
    </submittedName>
</protein>
<evidence type="ECO:0000313" key="1">
    <source>
        <dbReference type="EMBL" id="MEF2111025.1"/>
    </source>
</evidence>
<sequence length="75" mass="8839">MNRHIFYNDKEKAIYNYMNSKQGTFIANCIRLKYQSTDNIVNPLIKSYGEWYDVYGAKGFIGKYEVLYIAVKVEP</sequence>
<organism evidence="1 2">
    <name type="scientific">Clostridium frigoriphilum</name>
    <dbReference type="NCBI Taxonomy" id="443253"/>
    <lineage>
        <taxon>Bacteria</taxon>
        <taxon>Bacillati</taxon>
        <taxon>Bacillota</taxon>
        <taxon>Clostridia</taxon>
        <taxon>Eubacteriales</taxon>
        <taxon>Clostridiaceae</taxon>
        <taxon>Clostridium</taxon>
    </lineage>
</organism>
<comment type="caution">
    <text evidence="1">The sequence shown here is derived from an EMBL/GenBank/DDBJ whole genome shotgun (WGS) entry which is preliminary data.</text>
</comment>
<keyword evidence="2" id="KW-1185">Reference proteome</keyword>